<reference evidence="7 8" key="1">
    <citation type="submission" date="2017-09" db="EMBL/GenBank/DDBJ databases">
        <title>WGS assembly of Aquilegia coerulea Goldsmith.</title>
        <authorList>
            <person name="Hodges S."/>
            <person name="Kramer E."/>
            <person name="Nordborg M."/>
            <person name="Tomkins J."/>
            <person name="Borevitz J."/>
            <person name="Derieg N."/>
            <person name="Yan J."/>
            <person name="Mihaltcheva S."/>
            <person name="Hayes R.D."/>
            <person name="Rokhsar D."/>
        </authorList>
    </citation>
    <scope>NUCLEOTIDE SEQUENCE [LARGE SCALE GENOMIC DNA]</scope>
    <source>
        <strain evidence="8">cv. Goldsmith</strain>
    </source>
</reference>
<gene>
    <name evidence="7" type="ORF">AQUCO_09300012v1</name>
</gene>
<feature type="region of interest" description="Disordered" evidence="5">
    <location>
        <begin position="1"/>
        <end position="34"/>
    </location>
</feature>
<dbReference type="GO" id="GO:0045893">
    <property type="term" value="P:positive regulation of DNA-templated transcription"/>
    <property type="evidence" value="ECO:0007669"/>
    <property type="project" value="InterPro"/>
</dbReference>
<dbReference type="Pfam" id="PF07716">
    <property type="entry name" value="bZIP_2"/>
    <property type="match status" value="1"/>
</dbReference>
<dbReference type="PANTHER" id="PTHR22952:SF408">
    <property type="entry name" value="BZIP DOMAIN-CONTAINING PROTEIN"/>
    <property type="match status" value="1"/>
</dbReference>
<dbReference type="SUPFAM" id="SSF57959">
    <property type="entry name" value="Leucine zipper domain"/>
    <property type="match status" value="1"/>
</dbReference>
<comment type="subcellular location">
    <subcellularLocation>
        <location evidence="1">Nucleus</location>
    </subcellularLocation>
</comment>
<feature type="domain" description="BZIP" evidence="6">
    <location>
        <begin position="217"/>
        <end position="266"/>
    </location>
</feature>
<keyword evidence="3" id="KW-0539">Nucleus</keyword>
<keyword evidence="8" id="KW-1185">Reference proteome</keyword>
<dbReference type="PANTHER" id="PTHR22952">
    <property type="entry name" value="CAMP-RESPONSE ELEMENT BINDING PROTEIN-RELATED"/>
    <property type="match status" value="1"/>
</dbReference>
<dbReference type="AlphaFoldDB" id="A0A2G5C5C0"/>
<proteinExistence type="predicted"/>
<evidence type="ECO:0000313" key="7">
    <source>
        <dbReference type="EMBL" id="PIA26421.1"/>
    </source>
</evidence>
<keyword evidence="4" id="KW-0175">Coiled coil</keyword>
<evidence type="ECO:0000259" key="6">
    <source>
        <dbReference type="PROSITE" id="PS50217"/>
    </source>
</evidence>
<dbReference type="InterPro" id="IPR004827">
    <property type="entry name" value="bZIP"/>
</dbReference>
<evidence type="ECO:0000256" key="4">
    <source>
        <dbReference type="SAM" id="Coils"/>
    </source>
</evidence>
<evidence type="ECO:0000256" key="2">
    <source>
        <dbReference type="ARBA" id="ARBA00023125"/>
    </source>
</evidence>
<dbReference type="GO" id="GO:0003700">
    <property type="term" value="F:DNA-binding transcription factor activity"/>
    <property type="evidence" value="ECO:0007669"/>
    <property type="project" value="InterPro"/>
</dbReference>
<evidence type="ECO:0000256" key="3">
    <source>
        <dbReference type="ARBA" id="ARBA00023242"/>
    </source>
</evidence>
<feature type="compositionally biased region" description="Low complexity" evidence="5">
    <location>
        <begin position="19"/>
        <end position="30"/>
    </location>
</feature>
<keyword evidence="2" id="KW-0238">DNA-binding</keyword>
<dbReference type="Proteomes" id="UP000230069">
    <property type="component" value="Unassembled WGS sequence"/>
</dbReference>
<dbReference type="Gene3D" id="1.20.5.170">
    <property type="match status" value="1"/>
</dbReference>
<dbReference type="InParanoid" id="A0A2G5C5C0"/>
<dbReference type="InterPro" id="IPR043452">
    <property type="entry name" value="BZIP46-like"/>
</dbReference>
<dbReference type="PROSITE" id="PS50217">
    <property type="entry name" value="BZIP"/>
    <property type="match status" value="1"/>
</dbReference>
<dbReference type="SMART" id="SM00338">
    <property type="entry name" value="BRLZ"/>
    <property type="match status" value="1"/>
</dbReference>
<evidence type="ECO:0000313" key="8">
    <source>
        <dbReference type="Proteomes" id="UP000230069"/>
    </source>
</evidence>
<dbReference type="GO" id="GO:0005634">
    <property type="term" value="C:nucleus"/>
    <property type="evidence" value="ECO:0007669"/>
    <property type="project" value="UniProtKB-SubCell"/>
</dbReference>
<accession>A0A2G5C5C0</accession>
<dbReference type="GO" id="GO:0003677">
    <property type="term" value="F:DNA binding"/>
    <property type="evidence" value="ECO:0007669"/>
    <property type="project" value="UniProtKB-KW"/>
</dbReference>
<evidence type="ECO:0000256" key="5">
    <source>
        <dbReference type="SAM" id="MobiDB-lite"/>
    </source>
</evidence>
<name>A0A2G5C5C0_AQUCA</name>
<feature type="coiled-coil region" evidence="4">
    <location>
        <begin position="242"/>
        <end position="269"/>
    </location>
</feature>
<organism evidence="7 8">
    <name type="scientific">Aquilegia coerulea</name>
    <name type="common">Rocky mountain columbine</name>
    <dbReference type="NCBI Taxonomy" id="218851"/>
    <lineage>
        <taxon>Eukaryota</taxon>
        <taxon>Viridiplantae</taxon>
        <taxon>Streptophyta</taxon>
        <taxon>Embryophyta</taxon>
        <taxon>Tracheophyta</taxon>
        <taxon>Spermatophyta</taxon>
        <taxon>Magnoliopsida</taxon>
        <taxon>Ranunculales</taxon>
        <taxon>Ranunculaceae</taxon>
        <taxon>Thalictroideae</taxon>
        <taxon>Aquilegia</taxon>
    </lineage>
</organism>
<dbReference type="InterPro" id="IPR046347">
    <property type="entry name" value="bZIP_sf"/>
</dbReference>
<evidence type="ECO:0000256" key="1">
    <source>
        <dbReference type="ARBA" id="ARBA00004123"/>
    </source>
</evidence>
<dbReference type="PROSITE" id="PS00036">
    <property type="entry name" value="BZIP_BASIC"/>
    <property type="match status" value="1"/>
</dbReference>
<dbReference type="EMBL" id="KZ305110">
    <property type="protein sequence ID" value="PIA26421.1"/>
    <property type="molecule type" value="Genomic_DNA"/>
</dbReference>
<protein>
    <recommendedName>
        <fullName evidence="6">BZIP domain-containing protein</fullName>
    </recommendedName>
</protein>
<dbReference type="STRING" id="218851.A0A2G5C5C0"/>
<sequence length="297" mass="32852">MSISAASEVHADQGMDLNSASASPASTPSSQMDSIFDPMFTTSFEEELKPLEISMPSSFDMNIQYQEEFVDSSFDPIQVKTEILPIGDNWEVSDGLTETGSIFDTLSGINETHYFNTSEEGFGLDQSQLNGVESNVNVVDAGGIVNVVDAVEFANVVNAAAGGIANVVDAGGFANVVGVENIGQGLYPYYPHHQQGFGDFHVGTWNRRTHPMPPNMIERRRRRMIKNRESAARSRARRLAHNAQQQLEIEKLKEENQFLKRVLRTLVDIVNMHNENDFPMTGISRTFSGPLPPQSRL</sequence>